<feature type="domain" description="Response regulatory" evidence="7">
    <location>
        <begin position="3"/>
        <end position="120"/>
    </location>
</feature>
<dbReference type="InterPro" id="IPR001789">
    <property type="entry name" value="Sig_transdc_resp-reg_receiver"/>
</dbReference>
<dbReference type="InterPro" id="IPR020449">
    <property type="entry name" value="Tscrpt_reg_AraC-type_HTH"/>
</dbReference>
<dbReference type="SMART" id="SM00342">
    <property type="entry name" value="HTH_ARAC"/>
    <property type="match status" value="1"/>
</dbReference>
<dbReference type="PANTHER" id="PTHR43280">
    <property type="entry name" value="ARAC-FAMILY TRANSCRIPTIONAL REGULATOR"/>
    <property type="match status" value="1"/>
</dbReference>
<dbReference type="PROSITE" id="PS50110">
    <property type="entry name" value="RESPONSE_REGULATORY"/>
    <property type="match status" value="1"/>
</dbReference>
<reference evidence="8 9" key="1">
    <citation type="submission" date="2022-08" db="EMBL/GenBank/DDBJ databases">
        <title>Aerococcaceae sp. nov isolated from spoiled eye mask.</title>
        <authorList>
            <person name="Zhou G."/>
            <person name="Xie X.-B."/>
            <person name="Shi Q.-S."/>
            <person name="Wang Y.-S."/>
            <person name="Wen X."/>
            <person name="Peng H."/>
            <person name="Yang X.-J."/>
            <person name="Tao H.-B."/>
            <person name="Huang X.-M."/>
        </authorList>
    </citation>
    <scope>NUCLEOTIDE SEQUENCE [LARGE SCALE GENOMIC DNA]</scope>
    <source>
        <strain evidence="9">DM20194951</strain>
    </source>
</reference>
<sequence length="296" mass="34392">MFKSIIVDDEKNIRERMARHFPWGDFQFEVVGTAANGLEALKLIDDEQPDLVITDIKMPKMGGLELVEILHEKYPHIVVIILTAYRDFDLAQKAINFNVKGFLVKPIMKSDFRQMMTRIMDEPNLNQSQPAPQQTQLTADQTQPSQPTQPNQQTQPTDAAPTQPENKITPTPLARPEQTLKIRKSNNRYVNYAINYVQEHYTENITLKDIAEKLFIHEAYFSKLFNEETEVGFNAYVNYIRIENAKRLIIYSDQQLKEISTTVGFSSHSYFNRVFKQVVGDSPLSYRKKYFEDHDH</sequence>
<accession>A0ABY5P952</accession>
<evidence type="ECO:0000313" key="9">
    <source>
        <dbReference type="Proteomes" id="UP001315967"/>
    </source>
</evidence>
<dbReference type="RefSeq" id="WP_313794780.1">
    <property type="nucleotide sequence ID" value="NZ_CP102453.1"/>
</dbReference>
<feature type="domain" description="HTH araC/xylS-type" evidence="6">
    <location>
        <begin position="191"/>
        <end position="289"/>
    </location>
</feature>
<dbReference type="PROSITE" id="PS00041">
    <property type="entry name" value="HTH_ARAC_FAMILY_1"/>
    <property type="match status" value="1"/>
</dbReference>
<keyword evidence="1" id="KW-0805">Transcription regulation</keyword>
<evidence type="ECO:0000256" key="1">
    <source>
        <dbReference type="ARBA" id="ARBA00023015"/>
    </source>
</evidence>
<proteinExistence type="predicted"/>
<dbReference type="Pfam" id="PF12833">
    <property type="entry name" value="HTH_18"/>
    <property type="match status" value="1"/>
</dbReference>
<dbReference type="PRINTS" id="PR00032">
    <property type="entry name" value="HTHARAC"/>
</dbReference>
<keyword evidence="2" id="KW-0238">DNA-binding</keyword>
<organism evidence="8 9">
    <name type="scientific">Fundicoccus culcitae</name>
    <dbReference type="NCBI Taxonomy" id="2969821"/>
    <lineage>
        <taxon>Bacteria</taxon>
        <taxon>Bacillati</taxon>
        <taxon>Bacillota</taxon>
        <taxon>Bacilli</taxon>
        <taxon>Lactobacillales</taxon>
        <taxon>Aerococcaceae</taxon>
        <taxon>Fundicoccus</taxon>
    </lineage>
</organism>
<gene>
    <name evidence="8" type="ORF">NRE15_06510</name>
</gene>
<dbReference type="CDD" id="cd17536">
    <property type="entry name" value="REC_YesN-like"/>
    <property type="match status" value="1"/>
</dbReference>
<dbReference type="Proteomes" id="UP001315967">
    <property type="component" value="Chromosome"/>
</dbReference>
<dbReference type="Pfam" id="PF00072">
    <property type="entry name" value="Response_reg"/>
    <property type="match status" value="1"/>
</dbReference>
<feature type="compositionally biased region" description="Low complexity" evidence="5">
    <location>
        <begin position="138"/>
        <end position="164"/>
    </location>
</feature>
<evidence type="ECO:0000313" key="8">
    <source>
        <dbReference type="EMBL" id="UUX35291.1"/>
    </source>
</evidence>
<dbReference type="PROSITE" id="PS01124">
    <property type="entry name" value="HTH_ARAC_FAMILY_2"/>
    <property type="match status" value="1"/>
</dbReference>
<feature type="compositionally biased region" description="Polar residues" evidence="5">
    <location>
        <begin position="124"/>
        <end position="137"/>
    </location>
</feature>
<evidence type="ECO:0000259" key="7">
    <source>
        <dbReference type="PROSITE" id="PS50110"/>
    </source>
</evidence>
<dbReference type="EMBL" id="CP102453">
    <property type="protein sequence ID" value="UUX35291.1"/>
    <property type="molecule type" value="Genomic_DNA"/>
</dbReference>
<dbReference type="InterPro" id="IPR018062">
    <property type="entry name" value="HTH_AraC-typ_CS"/>
</dbReference>
<dbReference type="SUPFAM" id="SSF46689">
    <property type="entry name" value="Homeodomain-like"/>
    <property type="match status" value="2"/>
</dbReference>
<dbReference type="Gene3D" id="1.10.10.60">
    <property type="entry name" value="Homeodomain-like"/>
    <property type="match status" value="2"/>
</dbReference>
<evidence type="ECO:0000256" key="2">
    <source>
        <dbReference type="ARBA" id="ARBA00023125"/>
    </source>
</evidence>
<dbReference type="InterPro" id="IPR011006">
    <property type="entry name" value="CheY-like_superfamily"/>
</dbReference>
<dbReference type="InterPro" id="IPR009057">
    <property type="entry name" value="Homeodomain-like_sf"/>
</dbReference>
<feature type="modified residue" description="4-aspartylphosphate" evidence="4">
    <location>
        <position position="55"/>
    </location>
</feature>
<protein>
    <submittedName>
        <fullName evidence="8">Response regulator</fullName>
    </submittedName>
</protein>
<feature type="region of interest" description="Disordered" evidence="5">
    <location>
        <begin position="124"/>
        <end position="177"/>
    </location>
</feature>
<dbReference type="SUPFAM" id="SSF52172">
    <property type="entry name" value="CheY-like"/>
    <property type="match status" value="1"/>
</dbReference>
<name>A0ABY5P952_9LACT</name>
<dbReference type="InterPro" id="IPR018060">
    <property type="entry name" value="HTH_AraC"/>
</dbReference>
<evidence type="ECO:0000256" key="4">
    <source>
        <dbReference type="PROSITE-ProRule" id="PRU00169"/>
    </source>
</evidence>
<evidence type="ECO:0000256" key="3">
    <source>
        <dbReference type="ARBA" id="ARBA00023163"/>
    </source>
</evidence>
<keyword evidence="4" id="KW-0597">Phosphoprotein</keyword>
<evidence type="ECO:0000259" key="6">
    <source>
        <dbReference type="PROSITE" id="PS01124"/>
    </source>
</evidence>
<dbReference type="SMART" id="SM00448">
    <property type="entry name" value="REC"/>
    <property type="match status" value="1"/>
</dbReference>
<keyword evidence="9" id="KW-1185">Reference proteome</keyword>
<dbReference type="Gene3D" id="3.40.50.2300">
    <property type="match status" value="1"/>
</dbReference>
<evidence type="ECO:0000256" key="5">
    <source>
        <dbReference type="SAM" id="MobiDB-lite"/>
    </source>
</evidence>
<keyword evidence="3" id="KW-0804">Transcription</keyword>
<dbReference type="PANTHER" id="PTHR43280:SF2">
    <property type="entry name" value="HTH-TYPE TRANSCRIPTIONAL REGULATOR EXSA"/>
    <property type="match status" value="1"/>
</dbReference>